<dbReference type="OrthoDB" id="3204399at2"/>
<dbReference type="GO" id="GO:0016887">
    <property type="term" value="F:ATP hydrolysis activity"/>
    <property type="evidence" value="ECO:0007669"/>
    <property type="project" value="TreeGrafter"/>
</dbReference>
<dbReference type="PANTHER" id="PTHR43384">
    <property type="entry name" value="SEPTUM SITE-DETERMINING PROTEIN MIND HOMOLOG, CHLOROPLASTIC-RELATED"/>
    <property type="match status" value="1"/>
</dbReference>
<dbReference type="InterPro" id="IPR027417">
    <property type="entry name" value="P-loop_NTPase"/>
</dbReference>
<feature type="compositionally biased region" description="Basic and acidic residues" evidence="1">
    <location>
        <begin position="982"/>
        <end position="1018"/>
    </location>
</feature>
<reference evidence="3 4" key="1">
    <citation type="journal article" date="2010" name="Stand. Genomic Sci.">
        <title>Complete genome sequence of Nocardiopsis dassonvillei type strain (IMRU 509).</title>
        <authorList>
            <person name="Sun H."/>
            <person name="Lapidus A."/>
            <person name="Nolan M."/>
            <person name="Lucas S."/>
            <person name="Del Rio T.G."/>
            <person name="Tice H."/>
            <person name="Cheng J.F."/>
            <person name="Tapia R."/>
            <person name="Han C."/>
            <person name="Goodwin L."/>
            <person name="Pitluck S."/>
            <person name="Pagani I."/>
            <person name="Ivanova N."/>
            <person name="Mavromatis K."/>
            <person name="Mikhailova N."/>
            <person name="Pati A."/>
            <person name="Chen A."/>
            <person name="Palaniappan K."/>
            <person name="Land M."/>
            <person name="Hauser L."/>
            <person name="Chang Y.J."/>
            <person name="Jeffries C.D."/>
            <person name="Djao O.D."/>
            <person name="Rohde M."/>
            <person name="Sikorski J."/>
            <person name="Goker M."/>
            <person name="Woyke T."/>
            <person name="Bristow J."/>
            <person name="Eisen J.A."/>
            <person name="Markowitz V."/>
            <person name="Hugenholtz P."/>
            <person name="Kyrpides N.C."/>
            <person name="Klenk H.P."/>
        </authorList>
    </citation>
    <scope>NUCLEOTIDE SEQUENCE [LARGE SCALE GENOMIC DNA]</scope>
    <source>
        <strain evidence="4">ATCC 23218 / DSM 43111 / CIP 107115 / JCM 7437 / KCTC 9190 / NBRC 14626 / NCTC 10488 / NRRL B-5397 / IMRU 509</strain>
    </source>
</reference>
<dbReference type="Pfam" id="PF12648">
    <property type="entry name" value="TcpE"/>
    <property type="match status" value="1"/>
</dbReference>
<dbReference type="Proteomes" id="UP000002219">
    <property type="component" value="Chromosome 1"/>
</dbReference>
<dbReference type="GO" id="GO:0009898">
    <property type="term" value="C:cytoplasmic side of plasma membrane"/>
    <property type="evidence" value="ECO:0007669"/>
    <property type="project" value="TreeGrafter"/>
</dbReference>
<evidence type="ECO:0000313" key="3">
    <source>
        <dbReference type="EMBL" id="ADH65587.1"/>
    </source>
</evidence>
<keyword evidence="2" id="KW-0472">Membrane</keyword>
<keyword evidence="4" id="KW-1185">Reference proteome</keyword>
<feature type="compositionally biased region" description="Basic and acidic residues" evidence="1">
    <location>
        <begin position="451"/>
        <end position="470"/>
    </location>
</feature>
<feature type="compositionally biased region" description="Low complexity" evidence="1">
    <location>
        <begin position="770"/>
        <end position="804"/>
    </location>
</feature>
<feature type="compositionally biased region" description="Basic and acidic residues" evidence="1">
    <location>
        <begin position="291"/>
        <end position="308"/>
    </location>
</feature>
<dbReference type="KEGG" id="nda:Ndas_0137"/>
<feature type="compositionally biased region" description="Low complexity" evidence="1">
    <location>
        <begin position="276"/>
        <end position="290"/>
    </location>
</feature>
<dbReference type="HOGENOM" id="CLU_247815_0_0_11"/>
<dbReference type="STRING" id="446468.Ndas_0137"/>
<feature type="compositionally biased region" description="Gly residues" evidence="1">
    <location>
        <begin position="672"/>
        <end position="682"/>
    </location>
</feature>
<dbReference type="eggNOG" id="COG0455">
    <property type="taxonomic scope" value="Bacteria"/>
</dbReference>
<name>D7B733_NOCDD</name>
<feature type="compositionally biased region" description="Low complexity" evidence="1">
    <location>
        <begin position="576"/>
        <end position="596"/>
    </location>
</feature>
<evidence type="ECO:0000313" key="4">
    <source>
        <dbReference type="Proteomes" id="UP000002219"/>
    </source>
</evidence>
<dbReference type="GeneID" id="91488230"/>
<feature type="compositionally biased region" description="Basic and acidic residues" evidence="1">
    <location>
        <begin position="871"/>
        <end position="897"/>
    </location>
</feature>
<feature type="compositionally biased region" description="Basic and acidic residues" evidence="1">
    <location>
        <begin position="1148"/>
        <end position="1164"/>
    </location>
</feature>
<dbReference type="GO" id="GO:0005524">
    <property type="term" value="F:ATP binding"/>
    <property type="evidence" value="ECO:0007669"/>
    <property type="project" value="TreeGrafter"/>
</dbReference>
<feature type="compositionally biased region" description="Basic and acidic residues" evidence="1">
    <location>
        <begin position="1087"/>
        <end position="1099"/>
    </location>
</feature>
<feature type="compositionally biased region" description="Low complexity" evidence="1">
    <location>
        <begin position="1019"/>
        <end position="1033"/>
    </location>
</feature>
<feature type="compositionally biased region" description="Basic and acidic residues" evidence="1">
    <location>
        <begin position="829"/>
        <end position="842"/>
    </location>
</feature>
<keyword evidence="2" id="KW-0812">Transmembrane</keyword>
<dbReference type="PANTHER" id="PTHR43384:SF14">
    <property type="entry name" value="ESX-1 SECRETION-ASSOCIATED PROTEIN ESPI"/>
    <property type="match status" value="1"/>
</dbReference>
<feature type="compositionally biased region" description="Basic and acidic residues" evidence="1">
    <location>
        <begin position="1199"/>
        <end position="1211"/>
    </location>
</feature>
<evidence type="ECO:0008006" key="5">
    <source>
        <dbReference type="Google" id="ProtNLM"/>
    </source>
</evidence>
<evidence type="ECO:0000256" key="1">
    <source>
        <dbReference type="SAM" id="MobiDB-lite"/>
    </source>
</evidence>
<feature type="compositionally biased region" description="Basic and acidic residues" evidence="1">
    <location>
        <begin position="551"/>
        <end position="571"/>
    </location>
</feature>
<sequence length="1519" mass="159629">MDLPTYTNIWRIEKRLYKLYDFRLPMPLPVGTFGVALGVFALWVVLLSLVNAPFVFGNGWHLVLWVVPPGVITVLATRPVIEGKRLTELLISQARFLAEARVYNRLAPEYEPAEVRVTVRVWHRDPASGPLPSASRRRAEPEAETAGDGVAETVGTAVRPSRSDAPPLLGVRAPADPAPSAETEEEAPARGGSGRPDRGQERAPAGAPRIRPRSDGETGRRAPVRAKAVPARSETVSAGAESAPAEPKAVPVRSEAASARTANAPALERETPAEKAPAASERAPVAVAARPDPEERHAPSRPRGERPDASAASEGGGGAPDGPRRGVGRRVLNYFGFALGSAPREPREEEPRGPEADTAEDPEDGFARERIYETEGEEQRDSDEWFSRLRASSGETPLGLTSKSAYSVGDTAAMSRGEVVDAVDERRVSGSDEEETAAARRLRGRTQGLRVAKDLEEQRRTERVRERGPRELPTSRARGQGLPGTGEEPEPPRRRGRPHAAPWELEKKAEPAAGYGDLSDYAARYAAATGRPPAEAGALPWLPPSSATPQEEARATEDADAPARTERREDPVGAEDTASATGAPGTTDADGAAETARPVARAEQDTARDGSGVSAEAVPGTGTRDAEASGRGSASGPEGPSVAPRRSTTGSEDAQRGSVTGDEETVPQRGLAGHGDTAGPGDVGYRSATGHEATSGHGDTDGRASTAGPGDVTGNGSPTGAEETVEHRPATGRGDTVLPEDTAGNGDTTSPETAAARTAPRGVDARPAVDAAAQGTTAPDDTTTPDTPDTRVTPDTAVPVAPAAERSPHKPVLELDHGTGEQDAMPGTPREESQDRGPEWNEHMSVLDNHLITADTPAPPRPKFADAVPTQERDAKDPSRWFEDGRKRHPDQPKVGDRGNPLIPANELREENAVPAASGDAPETTAGEVAGEAAPAGRAPADEPKPPTQLDHGTGELVSFVEVRDDHGRGDGNVRVDPGTDQVHRRTASDLERAEAEALARRRQNVRRDERDPGEARGSDGAAAPAASGSAGADRGDASFRARWSMRATGTADSASRDTDTSAKPDPAAGRRSGHQGAGTARAASGAREDRNGAARDPRANPSMADALAQEGTSTEEERTSPPAVQDTGRTEDGALTDRPTPTAGQEHPAEEPRESEDPHDGVFHRVAQNARRLGQLFGQPAPGEEPEPPAREPGTALELDHGTGEQERLGDTPNGVPAHRTEEPEPRRRAEEPAASDSGGTRGWRRLAKVVTGGAAPVRSDLPPSDIERLRTPLDGPRSLVVLGCTGGAGQTVTALMIGHTLAAHRDDLVVAVDVNPGPNGLSRRVGAQTPETLTGLLANAEAIQDYSRMSGYTSRTATGLEVVQTLDDPYVQTLDDRDYGQLASLLGGFYGVTLLDPAATGVARALPVADGLVLVAPANADAERAVSMTFDWLDGNGYGALRARSVLVVNGVSKRSLQDVDAAERVARGRCRAIVRIPWDDHLGSSYTRIDVGALRPATKRAHGALGGVLVNSLTQQ</sequence>
<accession>D7B733</accession>
<dbReference type="SUPFAM" id="SSF52540">
    <property type="entry name" value="P-loop containing nucleoside triphosphate hydrolases"/>
    <property type="match status" value="1"/>
</dbReference>
<organism evidence="3 4">
    <name type="scientific">Nocardiopsis dassonvillei (strain ATCC 23218 / DSM 43111 / CIP 107115 / JCM 7437 / KCTC 9190 / NBRC 14626 / NCTC 10488 / NRRL B-5397 / IMRU 509)</name>
    <name type="common">Actinomadura dassonvillei</name>
    <dbReference type="NCBI Taxonomy" id="446468"/>
    <lineage>
        <taxon>Bacteria</taxon>
        <taxon>Bacillati</taxon>
        <taxon>Actinomycetota</taxon>
        <taxon>Actinomycetes</taxon>
        <taxon>Streptosporangiales</taxon>
        <taxon>Nocardiopsidaceae</taxon>
        <taxon>Nocardiopsis</taxon>
    </lineage>
</organism>
<dbReference type="InterPro" id="IPR025608">
    <property type="entry name" value="TcpE"/>
</dbReference>
<evidence type="ECO:0000256" key="2">
    <source>
        <dbReference type="SAM" id="Phobius"/>
    </source>
</evidence>
<feature type="region of interest" description="Disordered" evidence="1">
    <location>
        <begin position="529"/>
        <end position="1245"/>
    </location>
</feature>
<feature type="compositionally biased region" description="Low complexity" evidence="1">
    <location>
        <begin position="921"/>
        <end position="939"/>
    </location>
</feature>
<feature type="transmembrane region" description="Helical" evidence="2">
    <location>
        <begin position="28"/>
        <end position="50"/>
    </location>
</feature>
<dbReference type="RefSeq" id="WP_013151194.1">
    <property type="nucleotide sequence ID" value="NC_014210.1"/>
</dbReference>
<feature type="region of interest" description="Disordered" evidence="1">
    <location>
        <begin position="126"/>
        <end position="516"/>
    </location>
</feature>
<keyword evidence="2" id="KW-1133">Transmembrane helix</keyword>
<feature type="compositionally biased region" description="Basic and acidic residues" evidence="1">
    <location>
        <begin position="344"/>
        <end position="355"/>
    </location>
</feature>
<feature type="compositionally biased region" description="Basic and acidic residues" evidence="1">
    <location>
        <begin position="365"/>
        <end position="387"/>
    </location>
</feature>
<proteinExistence type="predicted"/>
<feature type="compositionally biased region" description="Polar residues" evidence="1">
    <location>
        <begin position="393"/>
        <end position="405"/>
    </location>
</feature>
<dbReference type="GO" id="GO:0051782">
    <property type="term" value="P:negative regulation of cell division"/>
    <property type="evidence" value="ECO:0007669"/>
    <property type="project" value="TreeGrafter"/>
</dbReference>
<dbReference type="Gene3D" id="3.40.50.300">
    <property type="entry name" value="P-loop containing nucleotide triphosphate hydrolases"/>
    <property type="match status" value="1"/>
</dbReference>
<dbReference type="EMBL" id="CP002040">
    <property type="protein sequence ID" value="ADH65587.1"/>
    <property type="molecule type" value="Genomic_DNA"/>
</dbReference>
<dbReference type="GO" id="GO:0005829">
    <property type="term" value="C:cytosol"/>
    <property type="evidence" value="ECO:0007669"/>
    <property type="project" value="TreeGrafter"/>
</dbReference>
<feature type="compositionally biased region" description="Basic and acidic residues" evidence="1">
    <location>
        <begin position="806"/>
        <end position="820"/>
    </location>
</feature>
<feature type="compositionally biased region" description="Basic and acidic residues" evidence="1">
    <location>
        <begin position="962"/>
        <end position="974"/>
    </location>
</feature>
<feature type="compositionally biased region" description="Basic and acidic residues" evidence="1">
    <location>
        <begin position="1220"/>
        <end position="1233"/>
    </location>
</feature>
<gene>
    <name evidence="3" type="ordered locus">Ndas_0137</name>
</gene>
<feature type="transmembrane region" description="Helical" evidence="2">
    <location>
        <begin position="62"/>
        <end position="81"/>
    </location>
</feature>
<protein>
    <recommendedName>
        <fullName evidence="5">MinD-like ATPase involved in chromosome partitioning or flagellar assembly</fullName>
    </recommendedName>
</protein>
<dbReference type="InterPro" id="IPR050625">
    <property type="entry name" value="ParA/MinD_ATPase"/>
</dbReference>